<protein>
    <submittedName>
        <fullName evidence="1">Uncharacterized protein</fullName>
    </submittedName>
</protein>
<gene>
    <name evidence="1" type="ORF">HNP36_001430</name>
</gene>
<organism evidence="1 2">
    <name type="scientific">Chryseobacterium shigense</name>
    <dbReference type="NCBI Taxonomy" id="297244"/>
    <lineage>
        <taxon>Bacteria</taxon>
        <taxon>Pseudomonadati</taxon>
        <taxon>Bacteroidota</taxon>
        <taxon>Flavobacteriia</taxon>
        <taxon>Flavobacteriales</taxon>
        <taxon>Weeksellaceae</taxon>
        <taxon>Chryseobacterium group</taxon>
        <taxon>Chryseobacterium</taxon>
    </lineage>
</organism>
<dbReference type="EMBL" id="JACHLC010000001">
    <property type="protein sequence ID" value="MBB6370377.1"/>
    <property type="molecule type" value="Genomic_DNA"/>
</dbReference>
<name>A0A841N1S1_9FLAO</name>
<proteinExistence type="predicted"/>
<accession>A0A841N1S1</accession>
<sequence length="283" mass="29407">MACAFFLSAAAYSQVGITTPTPSSTLDVRGSLEGNYREITATDNLKSEDYHVSFAGTSNSMLNLPSKSATDGSAADFRGRKYYIKNNSAGSTLTLTATSGQIIRSGGLVNVNSNTIVLQPGKLAVLTAGEANGWDLEEIKWGLFDVATNGPKIAAQAISAGTSYYTLTDSPVTVTVPAPGAKVILKFTGYGTAAGSANSRGTVRLRLSQTGTSAAIYALAAAQSWYTRTGGTTAYDFKTAYAITNLAPGTYTFSLQIVREAEGGTVSSVNVWGSAGKAEVIIK</sequence>
<comment type="caution">
    <text evidence="1">The sequence shown here is derived from an EMBL/GenBank/DDBJ whole genome shotgun (WGS) entry which is preliminary data.</text>
</comment>
<evidence type="ECO:0000313" key="1">
    <source>
        <dbReference type="EMBL" id="MBB6370377.1"/>
    </source>
</evidence>
<dbReference type="RefSeq" id="WP_184159010.1">
    <property type="nucleotide sequence ID" value="NZ_JACHLC010000001.1"/>
</dbReference>
<reference evidence="1 2" key="1">
    <citation type="submission" date="2020-08" db="EMBL/GenBank/DDBJ databases">
        <title>Functional genomics of gut bacteria from endangered species of beetles.</title>
        <authorList>
            <person name="Carlos-Shanley C."/>
        </authorList>
    </citation>
    <scope>NUCLEOTIDE SEQUENCE [LARGE SCALE GENOMIC DNA]</scope>
    <source>
        <strain evidence="1 2">S00136</strain>
    </source>
</reference>
<dbReference type="AlphaFoldDB" id="A0A841N1S1"/>
<evidence type="ECO:0000313" key="2">
    <source>
        <dbReference type="Proteomes" id="UP000589738"/>
    </source>
</evidence>
<keyword evidence="2" id="KW-1185">Reference proteome</keyword>
<dbReference type="Proteomes" id="UP000589738">
    <property type="component" value="Unassembled WGS sequence"/>
</dbReference>